<dbReference type="Gene3D" id="1.10.10.10">
    <property type="entry name" value="Winged helix-like DNA-binding domain superfamily/Winged helix DNA-binding domain"/>
    <property type="match status" value="1"/>
</dbReference>
<dbReference type="InterPro" id="IPR011990">
    <property type="entry name" value="TPR-like_helical_dom_sf"/>
</dbReference>
<dbReference type="EMBL" id="VSDQ01000409">
    <property type="protein sequence ID" value="TYA84345.1"/>
    <property type="molecule type" value="Genomic_DNA"/>
</dbReference>
<reference evidence="4 5" key="1">
    <citation type="submission" date="2019-08" db="EMBL/GenBank/DDBJ databases">
        <title>Seonamhaeicola sediminis sp. nov., isolated from marine sediment.</title>
        <authorList>
            <person name="Cao W.R."/>
        </authorList>
    </citation>
    <scope>NUCLEOTIDE SEQUENCE [LARGE SCALE GENOMIC DNA]</scope>
    <source>
        <strain evidence="4 5">B011</strain>
    </source>
</reference>
<feature type="transmembrane region" description="Helical" evidence="3">
    <location>
        <begin position="344"/>
        <end position="368"/>
    </location>
</feature>
<feature type="coiled-coil region" evidence="2">
    <location>
        <begin position="308"/>
        <end position="339"/>
    </location>
</feature>
<organism evidence="4 5">
    <name type="scientific">Seonamhaeicola marinus</name>
    <dbReference type="NCBI Taxonomy" id="1912246"/>
    <lineage>
        <taxon>Bacteria</taxon>
        <taxon>Pseudomonadati</taxon>
        <taxon>Bacteroidota</taxon>
        <taxon>Flavobacteriia</taxon>
        <taxon>Flavobacteriales</taxon>
        <taxon>Flavobacteriaceae</taxon>
    </lineage>
</organism>
<evidence type="ECO:0000313" key="5">
    <source>
        <dbReference type="Proteomes" id="UP000323930"/>
    </source>
</evidence>
<dbReference type="AlphaFoldDB" id="A0A5D0IKM6"/>
<dbReference type="RefSeq" id="WP_148540854.1">
    <property type="nucleotide sequence ID" value="NZ_VSDQ01000409.1"/>
</dbReference>
<dbReference type="InterPro" id="IPR019734">
    <property type="entry name" value="TPR_rpt"/>
</dbReference>
<evidence type="ECO:0000256" key="2">
    <source>
        <dbReference type="SAM" id="Coils"/>
    </source>
</evidence>
<accession>A0A5D0IKM6</accession>
<feature type="coiled-coil region" evidence="2">
    <location>
        <begin position="383"/>
        <end position="429"/>
    </location>
</feature>
<dbReference type="GO" id="GO:0003677">
    <property type="term" value="F:DNA binding"/>
    <property type="evidence" value="ECO:0007669"/>
    <property type="project" value="InterPro"/>
</dbReference>
<evidence type="ECO:0000256" key="1">
    <source>
        <dbReference type="PROSITE-ProRule" id="PRU00339"/>
    </source>
</evidence>
<dbReference type="GO" id="GO:0006355">
    <property type="term" value="P:regulation of DNA-templated transcription"/>
    <property type="evidence" value="ECO:0007669"/>
    <property type="project" value="InterPro"/>
</dbReference>
<dbReference type="Gene3D" id="1.25.40.10">
    <property type="entry name" value="Tetratricopeptide repeat domain"/>
    <property type="match status" value="2"/>
</dbReference>
<keyword evidence="2" id="KW-0175">Coiled coil</keyword>
<comment type="caution">
    <text evidence="4">The sequence shown here is derived from an EMBL/GenBank/DDBJ whole genome shotgun (WGS) entry which is preliminary data.</text>
</comment>
<dbReference type="Proteomes" id="UP000323930">
    <property type="component" value="Unassembled WGS sequence"/>
</dbReference>
<evidence type="ECO:0000313" key="4">
    <source>
        <dbReference type="EMBL" id="TYA84345.1"/>
    </source>
</evidence>
<sequence length="529" mass="62451">MITLNSYTLREILYLFMGLMFSCQLAQAKISNLVIDNYNTIKDAAVVLDSNPKEVNTKVIDTSDYVLDLLNKGVNFKKKGHYSAAYNLLWEALVIAEVSEENKVLAECHYEIGMLYEIFNNFEEAISHMTMALELRKELYNTEEISQRDLIRNYFGIAISYSRSENFLKAEDYLDSCAVIANRYKVNPKYIMAERANIAIKGENLDKAENLLNQVMPYFLERESPYKVMVDMFMGNLKMKQNMFDEAQFHYNRGLINMDKYDAHINFKPIILQELSKIYEYKGDAQKAYEAILKAKESNDLLFNVKNNIELMEVKRRYREKMQEKNRKVVIQQNQLELNREQNFWLKLTLGIVVLLIISSFLLVKYWYQQRKLKEKNEKIIMKSKLEKEKQEEIINIRNKEITSYTLQLIDKERVVDSLLDELKVYQNEVEYRRTFNTTKDVSKNLWGEFNERFTNVNVHFYSKLQKQFPSLSPTELKHCALIKLRFNGKEMAQLLNISLPSVHVARSRLRKKFGLQREDSLTKFISNI</sequence>
<name>A0A5D0IKM6_9FLAO</name>
<dbReference type="InterPro" id="IPR016032">
    <property type="entry name" value="Sig_transdc_resp-reg_C-effctor"/>
</dbReference>
<proteinExistence type="predicted"/>
<gene>
    <name evidence="4" type="ORF">FUA24_06780</name>
</gene>
<keyword evidence="5" id="KW-1185">Reference proteome</keyword>
<keyword evidence="3" id="KW-0812">Transmembrane</keyword>
<dbReference type="SUPFAM" id="SSF48452">
    <property type="entry name" value="TPR-like"/>
    <property type="match status" value="2"/>
</dbReference>
<keyword evidence="1" id="KW-0802">TPR repeat</keyword>
<keyword evidence="3" id="KW-1133">Transmembrane helix</keyword>
<dbReference type="SMART" id="SM00028">
    <property type="entry name" value="TPR"/>
    <property type="match status" value="5"/>
</dbReference>
<feature type="repeat" description="TPR" evidence="1">
    <location>
        <begin position="106"/>
        <end position="139"/>
    </location>
</feature>
<dbReference type="InterPro" id="IPR036388">
    <property type="entry name" value="WH-like_DNA-bd_sf"/>
</dbReference>
<dbReference type="SUPFAM" id="SSF46894">
    <property type="entry name" value="C-terminal effector domain of the bipartite response regulators"/>
    <property type="match status" value="1"/>
</dbReference>
<keyword evidence="3" id="KW-0472">Membrane</keyword>
<evidence type="ECO:0000256" key="3">
    <source>
        <dbReference type="SAM" id="Phobius"/>
    </source>
</evidence>
<dbReference type="PROSITE" id="PS50005">
    <property type="entry name" value="TPR"/>
    <property type="match status" value="1"/>
</dbReference>
<protein>
    <submittedName>
        <fullName evidence="4">Uncharacterized protein</fullName>
    </submittedName>
</protein>
<dbReference type="OrthoDB" id="1090267at2"/>